<evidence type="ECO:0000259" key="6">
    <source>
        <dbReference type="Pfam" id="PF00270"/>
    </source>
</evidence>
<dbReference type="GO" id="GO:0003677">
    <property type="term" value="F:DNA binding"/>
    <property type="evidence" value="ECO:0007669"/>
    <property type="project" value="UniProtKB-KW"/>
</dbReference>
<accession>A0AAE0NEG6</accession>
<comment type="catalytic activity">
    <reaction evidence="4">
        <text>Couples ATP hydrolysis with the unwinding of duplex DNA by translocating in the 3'-5' direction.</text>
        <dbReference type="EC" id="5.6.2.4"/>
    </reaction>
</comment>
<dbReference type="Gene3D" id="3.40.50.300">
    <property type="entry name" value="P-loop containing nucleotide triphosphate hydrolases"/>
    <property type="match status" value="1"/>
</dbReference>
<dbReference type="GO" id="GO:0005694">
    <property type="term" value="C:chromosome"/>
    <property type="evidence" value="ECO:0007669"/>
    <property type="project" value="TreeGrafter"/>
</dbReference>
<dbReference type="SUPFAM" id="SSF52540">
    <property type="entry name" value="P-loop containing nucleoside triphosphate hydrolases"/>
    <property type="match status" value="1"/>
</dbReference>
<dbReference type="GO" id="GO:0005524">
    <property type="term" value="F:ATP binding"/>
    <property type="evidence" value="ECO:0007669"/>
    <property type="project" value="InterPro"/>
</dbReference>
<keyword evidence="8" id="KW-1185">Reference proteome</keyword>
<organism evidence="7 8">
    <name type="scientific">Lasiosphaeria ovina</name>
    <dbReference type="NCBI Taxonomy" id="92902"/>
    <lineage>
        <taxon>Eukaryota</taxon>
        <taxon>Fungi</taxon>
        <taxon>Dikarya</taxon>
        <taxon>Ascomycota</taxon>
        <taxon>Pezizomycotina</taxon>
        <taxon>Sordariomycetes</taxon>
        <taxon>Sordariomycetidae</taxon>
        <taxon>Sordariales</taxon>
        <taxon>Lasiosphaeriaceae</taxon>
        <taxon>Lasiosphaeria</taxon>
    </lineage>
</organism>
<evidence type="ECO:0000256" key="3">
    <source>
        <dbReference type="ARBA" id="ARBA00023235"/>
    </source>
</evidence>
<dbReference type="GO" id="GO:0006310">
    <property type="term" value="P:DNA recombination"/>
    <property type="evidence" value="ECO:0007669"/>
    <property type="project" value="TreeGrafter"/>
</dbReference>
<keyword evidence="2" id="KW-0238">DNA-binding</keyword>
<dbReference type="InterPro" id="IPR027417">
    <property type="entry name" value="P-loop_NTPase"/>
</dbReference>
<reference evidence="7" key="1">
    <citation type="journal article" date="2023" name="Mol. Phylogenet. Evol.">
        <title>Genome-scale phylogeny and comparative genomics of the fungal order Sordariales.</title>
        <authorList>
            <person name="Hensen N."/>
            <person name="Bonometti L."/>
            <person name="Westerberg I."/>
            <person name="Brannstrom I.O."/>
            <person name="Guillou S."/>
            <person name="Cros-Aarteil S."/>
            <person name="Calhoun S."/>
            <person name="Haridas S."/>
            <person name="Kuo A."/>
            <person name="Mondo S."/>
            <person name="Pangilinan J."/>
            <person name="Riley R."/>
            <person name="LaButti K."/>
            <person name="Andreopoulos B."/>
            <person name="Lipzen A."/>
            <person name="Chen C."/>
            <person name="Yan M."/>
            <person name="Daum C."/>
            <person name="Ng V."/>
            <person name="Clum A."/>
            <person name="Steindorff A."/>
            <person name="Ohm R.A."/>
            <person name="Martin F."/>
            <person name="Silar P."/>
            <person name="Natvig D.O."/>
            <person name="Lalanne C."/>
            <person name="Gautier V."/>
            <person name="Ament-Velasquez S.L."/>
            <person name="Kruys A."/>
            <person name="Hutchinson M.I."/>
            <person name="Powell A.J."/>
            <person name="Barry K."/>
            <person name="Miller A.N."/>
            <person name="Grigoriev I.V."/>
            <person name="Debuchy R."/>
            <person name="Gladieux P."/>
            <person name="Hiltunen Thoren M."/>
            <person name="Johannesson H."/>
        </authorList>
    </citation>
    <scope>NUCLEOTIDE SEQUENCE</scope>
    <source>
        <strain evidence="7">CBS 958.72</strain>
    </source>
</reference>
<dbReference type="GO" id="GO:0043138">
    <property type="term" value="F:3'-5' DNA helicase activity"/>
    <property type="evidence" value="ECO:0007669"/>
    <property type="project" value="UniProtKB-EC"/>
</dbReference>
<evidence type="ECO:0000256" key="5">
    <source>
        <dbReference type="ARBA" id="ARBA00034808"/>
    </source>
</evidence>
<evidence type="ECO:0000256" key="2">
    <source>
        <dbReference type="ARBA" id="ARBA00023125"/>
    </source>
</evidence>
<dbReference type="Proteomes" id="UP001287356">
    <property type="component" value="Unassembled WGS sequence"/>
</dbReference>
<comment type="caution">
    <text evidence="7">The sequence shown here is derived from an EMBL/GenBank/DDBJ whole genome shotgun (WGS) entry which is preliminary data.</text>
</comment>
<reference evidence="7" key="2">
    <citation type="submission" date="2023-06" db="EMBL/GenBank/DDBJ databases">
        <authorList>
            <consortium name="Lawrence Berkeley National Laboratory"/>
            <person name="Haridas S."/>
            <person name="Hensen N."/>
            <person name="Bonometti L."/>
            <person name="Westerberg I."/>
            <person name="Brannstrom I.O."/>
            <person name="Guillou S."/>
            <person name="Cros-Aarteil S."/>
            <person name="Calhoun S."/>
            <person name="Kuo A."/>
            <person name="Mondo S."/>
            <person name="Pangilinan J."/>
            <person name="Riley R."/>
            <person name="Labutti K."/>
            <person name="Andreopoulos B."/>
            <person name="Lipzen A."/>
            <person name="Chen C."/>
            <person name="Yanf M."/>
            <person name="Daum C."/>
            <person name="Ng V."/>
            <person name="Clum A."/>
            <person name="Steindorff A."/>
            <person name="Ohm R."/>
            <person name="Martin F."/>
            <person name="Silar P."/>
            <person name="Natvig D."/>
            <person name="Lalanne C."/>
            <person name="Gautier V."/>
            <person name="Ament-Velasquez S.L."/>
            <person name="Kruys A."/>
            <person name="Hutchinson M.I."/>
            <person name="Powell A.J."/>
            <person name="Barry K."/>
            <person name="Miller A.N."/>
            <person name="Grigoriev I.V."/>
            <person name="Debuchy R."/>
            <person name="Gladieux P."/>
            <person name="Thoren M.H."/>
            <person name="Johannesson H."/>
        </authorList>
    </citation>
    <scope>NUCLEOTIDE SEQUENCE</scope>
    <source>
        <strain evidence="7">CBS 958.72</strain>
    </source>
</reference>
<dbReference type="EC" id="5.6.2.4" evidence="5"/>
<dbReference type="PANTHER" id="PTHR13710:SF105">
    <property type="entry name" value="ATP-DEPENDENT DNA HELICASE Q1"/>
    <property type="match status" value="1"/>
</dbReference>
<dbReference type="AlphaFoldDB" id="A0AAE0NEG6"/>
<feature type="domain" description="DEAD/DEAH-box helicase" evidence="6">
    <location>
        <begin position="27"/>
        <end position="167"/>
    </location>
</feature>
<dbReference type="PANTHER" id="PTHR13710">
    <property type="entry name" value="DNA HELICASE RECQ FAMILY MEMBER"/>
    <property type="match status" value="1"/>
</dbReference>
<dbReference type="EMBL" id="JAULSN010000002">
    <property type="protein sequence ID" value="KAK3380025.1"/>
    <property type="molecule type" value="Genomic_DNA"/>
</dbReference>
<dbReference type="Pfam" id="PF00270">
    <property type="entry name" value="DEAD"/>
    <property type="match status" value="1"/>
</dbReference>
<protein>
    <recommendedName>
        <fullName evidence="5">DNA 3'-5' helicase</fullName>
        <ecNumber evidence="5">5.6.2.4</ecNumber>
    </recommendedName>
</protein>
<dbReference type="GO" id="GO:0009378">
    <property type="term" value="F:four-way junction helicase activity"/>
    <property type="evidence" value="ECO:0007669"/>
    <property type="project" value="TreeGrafter"/>
</dbReference>
<dbReference type="InterPro" id="IPR011545">
    <property type="entry name" value="DEAD/DEAH_box_helicase_dom"/>
</dbReference>
<evidence type="ECO:0000256" key="1">
    <source>
        <dbReference type="ARBA" id="ARBA00005446"/>
    </source>
</evidence>
<dbReference type="GO" id="GO:0006281">
    <property type="term" value="P:DNA repair"/>
    <property type="evidence" value="ECO:0007669"/>
    <property type="project" value="TreeGrafter"/>
</dbReference>
<evidence type="ECO:0000313" key="7">
    <source>
        <dbReference type="EMBL" id="KAK3380025.1"/>
    </source>
</evidence>
<dbReference type="GO" id="GO:0005737">
    <property type="term" value="C:cytoplasm"/>
    <property type="evidence" value="ECO:0007669"/>
    <property type="project" value="TreeGrafter"/>
</dbReference>
<comment type="similarity">
    <text evidence="1">Belongs to the helicase family. RecQ subfamily.</text>
</comment>
<name>A0AAE0NEG6_9PEZI</name>
<sequence length="179" mass="20148">MASPGDLKLIKATICSITGHENAREGQVKSVARLVFEQADTVLVAATSYGKSAVLYACAALLNKITVQIVPLTKLGENQRESIAKDVPGARPIWIDTDTHLKNREIWNEVRDGKYTYVLLSPEQAVSTKFKGVLRDLGFYTKIGLFAIDELYIISEWREFRPEFTYLYSLRTLLPRVIP</sequence>
<keyword evidence="3" id="KW-0413">Isomerase</keyword>
<evidence type="ECO:0000313" key="8">
    <source>
        <dbReference type="Proteomes" id="UP001287356"/>
    </source>
</evidence>
<proteinExistence type="inferred from homology"/>
<gene>
    <name evidence="7" type="ORF">B0T24DRAFT_613856</name>
</gene>
<evidence type="ECO:0000256" key="4">
    <source>
        <dbReference type="ARBA" id="ARBA00034617"/>
    </source>
</evidence>